<reference evidence="3 4" key="1">
    <citation type="submission" date="2019-06" db="EMBL/GenBank/DDBJ databases">
        <title>Sequencing the genomes of 1000 actinobacteria strains.</title>
        <authorList>
            <person name="Klenk H.-P."/>
        </authorList>
    </citation>
    <scope>NUCLEOTIDE SEQUENCE [LARGE SCALE GENOMIC DNA]</scope>
    <source>
        <strain evidence="3 4">DSM 21947</strain>
    </source>
</reference>
<evidence type="ECO:0000313" key="4">
    <source>
        <dbReference type="Proteomes" id="UP000316560"/>
    </source>
</evidence>
<dbReference type="PANTHER" id="PTHR46797">
    <property type="entry name" value="HTH-TYPE TRANSCRIPTIONAL REGULATOR"/>
    <property type="match status" value="1"/>
</dbReference>
<dbReference type="SUPFAM" id="SSF47413">
    <property type="entry name" value="lambda repressor-like DNA-binding domains"/>
    <property type="match status" value="1"/>
</dbReference>
<dbReference type="GO" id="GO:0003700">
    <property type="term" value="F:DNA-binding transcription factor activity"/>
    <property type="evidence" value="ECO:0007669"/>
    <property type="project" value="TreeGrafter"/>
</dbReference>
<dbReference type="RefSeq" id="WP_141989890.1">
    <property type="nucleotide sequence ID" value="NZ_VFRA01000001.1"/>
</dbReference>
<dbReference type="PANTHER" id="PTHR46797:SF1">
    <property type="entry name" value="METHYLPHOSPHONATE SYNTHASE"/>
    <property type="match status" value="1"/>
</dbReference>
<evidence type="ECO:0000259" key="2">
    <source>
        <dbReference type="PROSITE" id="PS50943"/>
    </source>
</evidence>
<dbReference type="CDD" id="cd02209">
    <property type="entry name" value="cupin_XRE_C"/>
    <property type="match status" value="1"/>
</dbReference>
<dbReference type="InterPro" id="IPR050807">
    <property type="entry name" value="TransReg_Diox_bact_type"/>
</dbReference>
<dbReference type="SMART" id="SM00530">
    <property type="entry name" value="HTH_XRE"/>
    <property type="match status" value="1"/>
</dbReference>
<dbReference type="Gene3D" id="2.60.120.10">
    <property type="entry name" value="Jelly Rolls"/>
    <property type="match status" value="1"/>
</dbReference>
<evidence type="ECO:0000313" key="3">
    <source>
        <dbReference type="EMBL" id="TQO19449.1"/>
    </source>
</evidence>
<dbReference type="EMBL" id="VFRA01000001">
    <property type="protein sequence ID" value="TQO19449.1"/>
    <property type="molecule type" value="Genomic_DNA"/>
</dbReference>
<organism evidence="3 4">
    <name type="scientific">Rhodoglobus vestalii</name>
    <dbReference type="NCBI Taxonomy" id="193384"/>
    <lineage>
        <taxon>Bacteria</taxon>
        <taxon>Bacillati</taxon>
        <taxon>Actinomycetota</taxon>
        <taxon>Actinomycetes</taxon>
        <taxon>Micrococcales</taxon>
        <taxon>Microbacteriaceae</taxon>
        <taxon>Rhodoglobus</taxon>
    </lineage>
</organism>
<gene>
    <name evidence="3" type="ORF">FB472_1002</name>
</gene>
<proteinExistence type="predicted"/>
<dbReference type="SUPFAM" id="SSF51182">
    <property type="entry name" value="RmlC-like cupins"/>
    <property type="match status" value="1"/>
</dbReference>
<comment type="caution">
    <text evidence="3">The sequence shown here is derived from an EMBL/GenBank/DDBJ whole genome shotgun (WGS) entry which is preliminary data.</text>
</comment>
<dbReference type="GO" id="GO:0003677">
    <property type="term" value="F:DNA binding"/>
    <property type="evidence" value="ECO:0007669"/>
    <property type="project" value="UniProtKB-KW"/>
</dbReference>
<dbReference type="OrthoDB" id="9814751at2"/>
<dbReference type="AlphaFoldDB" id="A0A8H2PXM6"/>
<dbReference type="GO" id="GO:0005829">
    <property type="term" value="C:cytosol"/>
    <property type="evidence" value="ECO:0007669"/>
    <property type="project" value="TreeGrafter"/>
</dbReference>
<feature type="domain" description="HTH cro/C1-type" evidence="2">
    <location>
        <begin position="19"/>
        <end position="73"/>
    </location>
</feature>
<protein>
    <submittedName>
        <fullName evidence="3">XRE family transcriptional regulator</fullName>
    </submittedName>
</protein>
<sequence length="193" mass="20925">MRPVSPSPSIEALAIGARIRGARKAQGLTLEQVATTAGFTKGFLSRLERDETSPSVATLVQLCQVLSIEIGSLFAEPEAVKISLDDAPHINLGGRGVDERLISPRNESRVQVIRSRMDPEANGGDAFYTISCEVEMLHVLAGALILRFVDREIPLRAGDSLTFPGREPHNWVADPDSGAEVIWTIVPASWRGE</sequence>
<dbReference type="InterPro" id="IPR013096">
    <property type="entry name" value="Cupin_2"/>
</dbReference>
<keyword evidence="4" id="KW-1185">Reference proteome</keyword>
<dbReference type="InterPro" id="IPR014710">
    <property type="entry name" value="RmlC-like_jellyroll"/>
</dbReference>
<dbReference type="Pfam" id="PF07883">
    <property type="entry name" value="Cupin_2"/>
    <property type="match status" value="1"/>
</dbReference>
<keyword evidence="1" id="KW-0238">DNA-binding</keyword>
<name>A0A8H2PXM6_9MICO</name>
<dbReference type="CDD" id="cd00093">
    <property type="entry name" value="HTH_XRE"/>
    <property type="match status" value="1"/>
</dbReference>
<dbReference type="PROSITE" id="PS50943">
    <property type="entry name" value="HTH_CROC1"/>
    <property type="match status" value="1"/>
</dbReference>
<dbReference type="InterPro" id="IPR001387">
    <property type="entry name" value="Cro/C1-type_HTH"/>
</dbReference>
<evidence type="ECO:0000256" key="1">
    <source>
        <dbReference type="ARBA" id="ARBA00023125"/>
    </source>
</evidence>
<dbReference type="InterPro" id="IPR010982">
    <property type="entry name" value="Lambda_DNA-bd_dom_sf"/>
</dbReference>
<dbReference type="Gene3D" id="1.10.260.40">
    <property type="entry name" value="lambda repressor-like DNA-binding domains"/>
    <property type="match status" value="1"/>
</dbReference>
<dbReference type="Proteomes" id="UP000316560">
    <property type="component" value="Unassembled WGS sequence"/>
</dbReference>
<dbReference type="Pfam" id="PF01381">
    <property type="entry name" value="HTH_3"/>
    <property type="match status" value="1"/>
</dbReference>
<accession>A0A8H2PXM6</accession>
<dbReference type="InterPro" id="IPR011051">
    <property type="entry name" value="RmlC_Cupin_sf"/>
</dbReference>